<keyword evidence="3" id="KW-0732">Signal</keyword>
<evidence type="ECO:0008006" key="6">
    <source>
        <dbReference type="Google" id="ProtNLM"/>
    </source>
</evidence>
<keyword evidence="2" id="KW-0378">Hydrolase</keyword>
<dbReference type="GO" id="GO:0004252">
    <property type="term" value="F:serine-type endopeptidase activity"/>
    <property type="evidence" value="ECO:0007669"/>
    <property type="project" value="InterPro"/>
</dbReference>
<organism evidence="4 5">
    <name type="scientific">Candidatus Lloydbacteria bacterium CG22_combo_CG10-13_8_21_14_all_47_15</name>
    <dbReference type="NCBI Taxonomy" id="1974635"/>
    <lineage>
        <taxon>Bacteria</taxon>
        <taxon>Candidatus Lloydiibacteriota</taxon>
    </lineage>
</organism>
<dbReference type="PANTHER" id="PTHR43343:SF3">
    <property type="entry name" value="PROTEASE DO-LIKE 8, CHLOROPLASTIC"/>
    <property type="match status" value="1"/>
</dbReference>
<evidence type="ECO:0000256" key="2">
    <source>
        <dbReference type="ARBA" id="ARBA00022801"/>
    </source>
</evidence>
<feature type="signal peptide" evidence="3">
    <location>
        <begin position="1"/>
        <end position="26"/>
    </location>
</feature>
<accession>A0A2H0CUW0</accession>
<dbReference type="Pfam" id="PF13365">
    <property type="entry name" value="Trypsin_2"/>
    <property type="match status" value="1"/>
</dbReference>
<keyword evidence="1" id="KW-0645">Protease</keyword>
<evidence type="ECO:0000256" key="1">
    <source>
        <dbReference type="ARBA" id="ARBA00022670"/>
    </source>
</evidence>
<sequence>MKSFYRLCAYAVFYAVFGLGASIASADDYSGVYNIVAPSVCDVYVNERSNGSCFVIDARGFVITNFHVVDEGLTNNSGFSVGFKGKSGERRYGVESVMQIHHDLALMKLLPKNGELFVPLIIADSRAVRAAEPVFVLGYPMGFPDDKVSVTKGVVSYLYNIPKNQNDPLEFNNYFWIDGLVSPGNSGGPMVNKKGEVIAITTMMSLIVPNAFNVYGPGIGMPSEVLDSAIKNLASSGKIIFRGNLDLMLGTDPAHYAYFLTPEHSTRVRVLQSEIPDLLPNDLIATINGRPVKVERDVGRYIRFQPPGSTASVCVIRSVTKHCYDVPIGSLEEENIFK</sequence>
<name>A0A2H0CUW0_9BACT</name>
<feature type="chain" id="PRO_5013546973" description="Serine protease" evidence="3">
    <location>
        <begin position="27"/>
        <end position="338"/>
    </location>
</feature>
<evidence type="ECO:0000256" key="3">
    <source>
        <dbReference type="SAM" id="SignalP"/>
    </source>
</evidence>
<dbReference type="PRINTS" id="PR00834">
    <property type="entry name" value="PROTEASES2C"/>
</dbReference>
<evidence type="ECO:0000313" key="5">
    <source>
        <dbReference type="Proteomes" id="UP000230638"/>
    </source>
</evidence>
<dbReference type="InterPro" id="IPR051201">
    <property type="entry name" value="Chloro_Bact_Ser_Proteases"/>
</dbReference>
<dbReference type="AlphaFoldDB" id="A0A2H0CUW0"/>
<evidence type="ECO:0000313" key="4">
    <source>
        <dbReference type="EMBL" id="PIP73702.1"/>
    </source>
</evidence>
<proteinExistence type="predicted"/>
<protein>
    <recommendedName>
        <fullName evidence="6">Serine protease</fullName>
    </recommendedName>
</protein>
<reference evidence="4 5" key="1">
    <citation type="submission" date="2017-09" db="EMBL/GenBank/DDBJ databases">
        <title>Depth-based differentiation of microbial function through sediment-hosted aquifers and enrichment of novel symbionts in the deep terrestrial subsurface.</title>
        <authorList>
            <person name="Probst A.J."/>
            <person name="Ladd B."/>
            <person name="Jarett J.K."/>
            <person name="Geller-Mcgrath D.E."/>
            <person name="Sieber C.M."/>
            <person name="Emerson J.B."/>
            <person name="Anantharaman K."/>
            <person name="Thomas B.C."/>
            <person name="Malmstrom R."/>
            <person name="Stieglmeier M."/>
            <person name="Klingl A."/>
            <person name="Woyke T."/>
            <person name="Ryan C.M."/>
            <person name="Banfield J.F."/>
        </authorList>
    </citation>
    <scope>NUCLEOTIDE SEQUENCE [LARGE SCALE GENOMIC DNA]</scope>
    <source>
        <strain evidence="4">CG22_combo_CG10-13_8_21_14_all_47_15</strain>
    </source>
</reference>
<dbReference type="SUPFAM" id="SSF50494">
    <property type="entry name" value="Trypsin-like serine proteases"/>
    <property type="match status" value="1"/>
</dbReference>
<comment type="caution">
    <text evidence="4">The sequence shown here is derived from an EMBL/GenBank/DDBJ whole genome shotgun (WGS) entry which is preliminary data.</text>
</comment>
<dbReference type="InterPro" id="IPR009003">
    <property type="entry name" value="Peptidase_S1_PA"/>
</dbReference>
<dbReference type="Gene3D" id="2.40.10.120">
    <property type="match status" value="1"/>
</dbReference>
<dbReference type="PANTHER" id="PTHR43343">
    <property type="entry name" value="PEPTIDASE S12"/>
    <property type="match status" value="1"/>
</dbReference>
<dbReference type="GO" id="GO:0006508">
    <property type="term" value="P:proteolysis"/>
    <property type="evidence" value="ECO:0007669"/>
    <property type="project" value="UniProtKB-KW"/>
</dbReference>
<dbReference type="InterPro" id="IPR001940">
    <property type="entry name" value="Peptidase_S1C"/>
</dbReference>
<gene>
    <name evidence="4" type="ORF">COW88_01145</name>
</gene>
<dbReference type="EMBL" id="PCTL01000011">
    <property type="protein sequence ID" value="PIP73702.1"/>
    <property type="molecule type" value="Genomic_DNA"/>
</dbReference>
<dbReference type="Proteomes" id="UP000230638">
    <property type="component" value="Unassembled WGS sequence"/>
</dbReference>